<dbReference type="RefSeq" id="WP_177194801.1">
    <property type="nucleotide sequence ID" value="NZ_FONT01000005.1"/>
</dbReference>
<reference evidence="1 2" key="1">
    <citation type="submission" date="2016-10" db="EMBL/GenBank/DDBJ databases">
        <authorList>
            <person name="de Groot N.N."/>
        </authorList>
    </citation>
    <scope>NUCLEOTIDE SEQUENCE [LARGE SCALE GENOMIC DNA]</scope>
    <source>
        <strain evidence="1 2">DSM 23995</strain>
    </source>
</reference>
<evidence type="ECO:0000313" key="1">
    <source>
        <dbReference type="EMBL" id="SFE88251.1"/>
    </source>
</evidence>
<keyword evidence="2" id="KW-1185">Reference proteome</keyword>
<name>A0A1I2E6Y6_9BACI</name>
<protein>
    <submittedName>
        <fullName evidence="1">Uncharacterized protein</fullName>
    </submittedName>
</protein>
<accession>A0A1I2E6Y6</accession>
<dbReference type="Proteomes" id="UP000199516">
    <property type="component" value="Unassembled WGS sequence"/>
</dbReference>
<gene>
    <name evidence="1" type="ORF">SAMN05192532_105124</name>
</gene>
<dbReference type="AlphaFoldDB" id="A0A1I2E6Y6"/>
<dbReference type="STRING" id="930128.SAMN05192532_105124"/>
<organism evidence="1 2">
    <name type="scientific">Alteribacillus iranensis</name>
    <dbReference type="NCBI Taxonomy" id="930128"/>
    <lineage>
        <taxon>Bacteria</taxon>
        <taxon>Bacillati</taxon>
        <taxon>Bacillota</taxon>
        <taxon>Bacilli</taxon>
        <taxon>Bacillales</taxon>
        <taxon>Bacillaceae</taxon>
        <taxon>Alteribacillus</taxon>
    </lineage>
</organism>
<evidence type="ECO:0000313" key="2">
    <source>
        <dbReference type="Proteomes" id="UP000199516"/>
    </source>
</evidence>
<sequence>MDHTVNVPCTCYEEIERMVNEGGRSHEYMLPDVKNLKLNRSTIKGVDNHVGND</sequence>
<proteinExistence type="predicted"/>
<dbReference type="EMBL" id="FONT01000005">
    <property type="protein sequence ID" value="SFE88251.1"/>
    <property type="molecule type" value="Genomic_DNA"/>
</dbReference>